<proteinExistence type="predicted"/>
<sequence length="76" mass="8535">MTFSVADSLQNAVLCQEEAEGFVVETVRAIQKKSRDGNKLPLRALHCKKQGMRVKQYGTARTLSNAEEYLDDEDSD</sequence>
<protein>
    <submittedName>
        <fullName evidence="1">Uncharacterized protein</fullName>
    </submittedName>
</protein>
<gene>
    <name evidence="1" type="ORF">CIB84_005044</name>
</gene>
<keyword evidence="2" id="KW-1185">Reference proteome</keyword>
<dbReference type="AlphaFoldDB" id="A0A2P4T4B5"/>
<reference evidence="1 2" key="1">
    <citation type="submission" date="2018-01" db="EMBL/GenBank/DDBJ databases">
        <title>Comparison of the Chinese Bamboo Partridge and Red Junglefowl genome sequences highlights the importance of demography in genome evolution.</title>
        <authorList>
            <person name="Tiley G.P."/>
            <person name="Kimball R.T."/>
            <person name="Braun E.L."/>
            <person name="Burleigh J.G."/>
        </authorList>
    </citation>
    <scope>NUCLEOTIDE SEQUENCE [LARGE SCALE GENOMIC DNA]</scope>
    <source>
        <strain evidence="1">RTK389</strain>
        <tissue evidence="1">Blood</tissue>
    </source>
</reference>
<evidence type="ECO:0000313" key="2">
    <source>
        <dbReference type="Proteomes" id="UP000237246"/>
    </source>
</evidence>
<dbReference type="EMBL" id="PPHD01009309">
    <property type="protein sequence ID" value="POI31205.1"/>
    <property type="molecule type" value="Genomic_DNA"/>
</dbReference>
<organism evidence="1 2">
    <name type="scientific">Bambusicola thoracicus</name>
    <name type="common">Chinese bamboo-partridge</name>
    <name type="synonym">Perdix thoracica</name>
    <dbReference type="NCBI Taxonomy" id="9083"/>
    <lineage>
        <taxon>Eukaryota</taxon>
        <taxon>Metazoa</taxon>
        <taxon>Chordata</taxon>
        <taxon>Craniata</taxon>
        <taxon>Vertebrata</taxon>
        <taxon>Euteleostomi</taxon>
        <taxon>Archelosauria</taxon>
        <taxon>Archosauria</taxon>
        <taxon>Dinosauria</taxon>
        <taxon>Saurischia</taxon>
        <taxon>Theropoda</taxon>
        <taxon>Coelurosauria</taxon>
        <taxon>Aves</taxon>
        <taxon>Neognathae</taxon>
        <taxon>Galloanserae</taxon>
        <taxon>Galliformes</taxon>
        <taxon>Phasianidae</taxon>
        <taxon>Perdicinae</taxon>
        <taxon>Bambusicola</taxon>
    </lineage>
</organism>
<comment type="caution">
    <text evidence="1">The sequence shown here is derived from an EMBL/GenBank/DDBJ whole genome shotgun (WGS) entry which is preliminary data.</text>
</comment>
<name>A0A2P4T4B5_BAMTH</name>
<dbReference type="Proteomes" id="UP000237246">
    <property type="component" value="Unassembled WGS sequence"/>
</dbReference>
<evidence type="ECO:0000313" key="1">
    <source>
        <dbReference type="EMBL" id="POI31205.1"/>
    </source>
</evidence>
<accession>A0A2P4T4B5</accession>